<evidence type="ECO:0008006" key="14">
    <source>
        <dbReference type="Google" id="ProtNLM"/>
    </source>
</evidence>
<evidence type="ECO:0000256" key="3">
    <source>
        <dbReference type="ARBA" id="ARBA00005263"/>
    </source>
</evidence>
<dbReference type="Pfam" id="PF01086">
    <property type="entry name" value="Clathrin_lg_ch"/>
    <property type="match status" value="1"/>
</dbReference>
<keyword evidence="8" id="KW-1133">Transmembrane helix</keyword>
<dbReference type="InterPro" id="IPR029052">
    <property type="entry name" value="Metallo-depent_PP-like"/>
</dbReference>
<comment type="similarity">
    <text evidence="3">Belongs to the clathrin light chain family.</text>
</comment>
<dbReference type="PANTHER" id="PTHR14795">
    <property type="entry name" value="HELICASE RELATED"/>
    <property type="match status" value="1"/>
</dbReference>
<dbReference type="SUPFAM" id="SSF56300">
    <property type="entry name" value="Metallo-dependent phosphatases"/>
    <property type="match status" value="1"/>
</dbReference>
<dbReference type="EMBL" id="JACSDY010000003">
    <property type="protein sequence ID" value="KAF7431385.1"/>
    <property type="molecule type" value="Genomic_DNA"/>
</dbReference>
<comment type="subcellular location">
    <subcellularLocation>
        <location evidence="1">Cytoplasmic vesicle membrane</location>
        <topology evidence="1">Peripheral membrane protein</topology>
        <orientation evidence="1">Cytoplasmic side</orientation>
    </subcellularLocation>
    <subcellularLocation>
        <location evidence="2">Membrane</location>
        <location evidence="2">Coated pit</location>
        <topology evidence="2">Peripheral membrane protein</topology>
        <orientation evidence="2">Cytoplasmic side</orientation>
    </subcellularLocation>
</comment>
<dbReference type="Pfam" id="PF00149">
    <property type="entry name" value="Metallophos"/>
    <property type="match status" value="1"/>
</dbReference>
<feature type="domain" description="Calcineurin-like phosphoesterase" evidence="9">
    <location>
        <begin position="294"/>
        <end position="505"/>
    </location>
</feature>
<evidence type="ECO:0000256" key="2">
    <source>
        <dbReference type="ARBA" id="ARBA00004277"/>
    </source>
</evidence>
<dbReference type="GO" id="GO:0030132">
    <property type="term" value="C:clathrin coat of coated pit"/>
    <property type="evidence" value="ECO:0007669"/>
    <property type="project" value="InterPro"/>
</dbReference>
<dbReference type="Proteomes" id="UP000600918">
    <property type="component" value="Unassembled WGS sequence"/>
</dbReference>
<evidence type="ECO:0000256" key="4">
    <source>
        <dbReference type="ARBA" id="ARBA00023136"/>
    </source>
</evidence>
<dbReference type="InterPro" id="IPR056230">
    <property type="entry name" value="TMEM62_C"/>
</dbReference>
<evidence type="ECO:0000256" key="1">
    <source>
        <dbReference type="ARBA" id="ARBA00004180"/>
    </source>
</evidence>
<dbReference type="GO" id="GO:0016192">
    <property type="term" value="P:vesicle-mediated transport"/>
    <property type="evidence" value="ECO:0007669"/>
    <property type="project" value="InterPro"/>
</dbReference>
<dbReference type="GO" id="GO:0016787">
    <property type="term" value="F:hydrolase activity"/>
    <property type="evidence" value="ECO:0007669"/>
    <property type="project" value="InterPro"/>
</dbReference>
<name>A0A834P729_VESPE</name>
<dbReference type="InterPro" id="IPR000996">
    <property type="entry name" value="Clathrin_L-chain"/>
</dbReference>
<sequence length="890" mass="101948">MDAFGDNFVNDTEVDPAAEFLAREQDQLAGLEDEIPPVSMAIPAAATNGEVEDLPGNFGNLKIGPGSDVEGSFEIIDTIGQPTESQTLPALDTVASAPPVKEEPEKIRKWREEQKTRLEEKDAEEEKKKEEWREAAKKELEEWYKHHAEAISKTKTTNRNAEKQFVAEADEVEPGTEWERIAKLCDFNPKSSRTSKDVSRMRSIILQLKQTPPAPVNNKLGLIPWALLEMKIAKSTVALLIFVLMLSIFVANVADLINVDSHISDNTLSCKGTEPEWLQPKLYQIRESPDHLIWFIQITDIHISIFQDPGRIIELQEFCNVTVKSIMPSVVLASGDLTDAKSKDKMGSNQILQEWKYYRSILENTNVIEKTLWLDVRGNHDNFNVVSLESKNNYYSNYSIQGKKHPKSYIYKVTIGSEIYSFIAIDACLKPGPKRPFNFVGVLNEQELKKIQELVNISKENNADYIIWFGHYPTSCILSQSDTSIRNIIGRYKESMVYLCGHYHTLGGSVPNMYTTQQAGFLELELADWKDNRMYRLAAIDHGQFSFIDIKHQDWPVVLITNPKHALYMMPRKENVNSIIKSTHIRILAFSTVPIKSVEVQLNNKSWLQCKYIKGPLYAVKWNASEYSNGIHHIQVRVIDEKGREKIIVQPFSLDGTRLSFGFLPRLILMSNVSRIFQFLFGSVLALIVAPLCVFRFLHILCEAKRMSRPRIRVKFFRWWIRKLWILSTIDRLFFPLVLYALYLIVGPWAIGEVIENHIGIIFAWGTFVGNSFLPGAFTYAYGFFQLFSFHLPLMLILAHQADKRLQNTEGTYKKSSKICLLWQHLPIILLIIMQINMAYFFWLAYGTLATILCPLRTWSVFLALILWYQVNAMPQACFRSALSIWSGHA</sequence>
<protein>
    <recommendedName>
        <fullName evidence="14">Transmembrane protein 62</fullName>
    </recommendedName>
</protein>
<evidence type="ECO:0000256" key="6">
    <source>
        <dbReference type="ARBA" id="ARBA00023329"/>
    </source>
</evidence>
<dbReference type="Pfam" id="PF24394">
    <property type="entry name" value="TMEM62_C"/>
    <property type="match status" value="1"/>
</dbReference>
<feature type="transmembrane region" description="Helical" evidence="8">
    <location>
        <begin position="723"/>
        <end position="746"/>
    </location>
</feature>
<feature type="transmembrane region" description="Helical" evidence="8">
    <location>
        <begin position="849"/>
        <end position="871"/>
    </location>
</feature>
<evidence type="ECO:0000313" key="13">
    <source>
        <dbReference type="Proteomes" id="UP000600918"/>
    </source>
</evidence>
<dbReference type="Pfam" id="PF24384">
    <property type="entry name" value="Ig_TMM62"/>
    <property type="match status" value="1"/>
</dbReference>
<accession>A0A834P729</accession>
<evidence type="ECO:0000256" key="8">
    <source>
        <dbReference type="SAM" id="Phobius"/>
    </source>
</evidence>
<evidence type="ECO:0000256" key="7">
    <source>
        <dbReference type="SAM" id="MobiDB-lite"/>
    </source>
</evidence>
<keyword evidence="8" id="KW-0812">Transmembrane</keyword>
<feature type="domain" description="TMEM62 Ig-like" evidence="10">
    <location>
        <begin position="553"/>
        <end position="657"/>
    </location>
</feature>
<dbReference type="GO" id="GO:0005198">
    <property type="term" value="F:structural molecule activity"/>
    <property type="evidence" value="ECO:0007669"/>
    <property type="project" value="InterPro"/>
</dbReference>
<keyword evidence="13" id="KW-1185">Reference proteome</keyword>
<evidence type="ECO:0000313" key="12">
    <source>
        <dbReference type="EMBL" id="KAF7431385.1"/>
    </source>
</evidence>
<dbReference type="CDD" id="cd07401">
    <property type="entry name" value="MPP_TMEM62_N"/>
    <property type="match status" value="1"/>
</dbReference>
<keyword evidence="5" id="KW-0168">Coated pit</keyword>
<evidence type="ECO:0000259" key="10">
    <source>
        <dbReference type="Pfam" id="PF24384"/>
    </source>
</evidence>
<reference evidence="12" key="1">
    <citation type="journal article" date="2020" name="G3 (Bethesda)">
        <title>High-Quality Assemblies for Three Invasive Social Wasps from the &lt;i&gt;Vespula&lt;/i&gt; Genus.</title>
        <authorList>
            <person name="Harrop T.W.R."/>
            <person name="Guhlin J."/>
            <person name="McLaughlin G.M."/>
            <person name="Permina E."/>
            <person name="Stockwell P."/>
            <person name="Gilligan J."/>
            <person name="Le Lec M.F."/>
            <person name="Gruber M.A.M."/>
            <person name="Quinn O."/>
            <person name="Lovegrove M."/>
            <person name="Duncan E.J."/>
            <person name="Remnant E.J."/>
            <person name="Van Eeckhoven J."/>
            <person name="Graham B."/>
            <person name="Knapp R.A."/>
            <person name="Langford K.W."/>
            <person name="Kronenberg Z."/>
            <person name="Press M.O."/>
            <person name="Eacker S.M."/>
            <person name="Wilson-Rankin E.E."/>
            <person name="Purcell J."/>
            <person name="Lester P.J."/>
            <person name="Dearden P.K."/>
        </authorList>
    </citation>
    <scope>NUCLEOTIDE SEQUENCE</scope>
    <source>
        <strain evidence="12">Volc-1</strain>
    </source>
</reference>
<feature type="compositionally biased region" description="Basic and acidic residues" evidence="7">
    <location>
        <begin position="100"/>
        <end position="127"/>
    </location>
</feature>
<dbReference type="AlphaFoldDB" id="A0A834P729"/>
<feature type="region of interest" description="Disordered" evidence="7">
    <location>
        <begin position="96"/>
        <end position="127"/>
    </location>
</feature>
<keyword evidence="6" id="KW-0968">Cytoplasmic vesicle</keyword>
<keyword evidence="4 8" id="KW-0472">Membrane</keyword>
<dbReference type="PANTHER" id="PTHR14795:SF0">
    <property type="entry name" value="TRANSMEMBRANE PROTEIN 62"/>
    <property type="match status" value="1"/>
</dbReference>
<feature type="transmembrane region" description="Helical" evidence="8">
    <location>
        <begin position="780"/>
        <end position="799"/>
    </location>
</feature>
<organism evidence="12 13">
    <name type="scientific">Vespula pensylvanica</name>
    <name type="common">Western yellow jacket</name>
    <name type="synonym">Wasp</name>
    <dbReference type="NCBI Taxonomy" id="30213"/>
    <lineage>
        <taxon>Eukaryota</taxon>
        <taxon>Metazoa</taxon>
        <taxon>Ecdysozoa</taxon>
        <taxon>Arthropoda</taxon>
        <taxon>Hexapoda</taxon>
        <taxon>Insecta</taxon>
        <taxon>Pterygota</taxon>
        <taxon>Neoptera</taxon>
        <taxon>Endopterygota</taxon>
        <taxon>Hymenoptera</taxon>
        <taxon>Apocrita</taxon>
        <taxon>Aculeata</taxon>
        <taxon>Vespoidea</taxon>
        <taxon>Vespidae</taxon>
        <taxon>Vespinae</taxon>
        <taxon>Vespula</taxon>
    </lineage>
</organism>
<evidence type="ECO:0000259" key="9">
    <source>
        <dbReference type="Pfam" id="PF00149"/>
    </source>
</evidence>
<evidence type="ECO:0000259" key="11">
    <source>
        <dbReference type="Pfam" id="PF24394"/>
    </source>
</evidence>
<proteinExistence type="inferred from homology"/>
<dbReference type="InterPro" id="IPR056229">
    <property type="entry name" value="Ig_TMM62"/>
</dbReference>
<evidence type="ECO:0000256" key="5">
    <source>
        <dbReference type="ARBA" id="ARBA00023176"/>
    </source>
</evidence>
<dbReference type="GO" id="GO:0030130">
    <property type="term" value="C:clathrin coat of trans-Golgi network vesicle"/>
    <property type="evidence" value="ECO:0007669"/>
    <property type="project" value="InterPro"/>
</dbReference>
<dbReference type="InterPro" id="IPR041871">
    <property type="entry name" value="MPP_TMEM62"/>
</dbReference>
<feature type="transmembrane region" description="Helical" evidence="8">
    <location>
        <begin position="676"/>
        <end position="702"/>
    </location>
</feature>
<feature type="transmembrane region" description="Helical" evidence="8">
    <location>
        <begin position="820"/>
        <end position="843"/>
    </location>
</feature>
<dbReference type="PROSITE" id="PS00581">
    <property type="entry name" value="CLATHRIN_LIGHT_CHN_2"/>
    <property type="match status" value="1"/>
</dbReference>
<gene>
    <name evidence="12" type="ORF">H0235_004309</name>
</gene>
<comment type="caution">
    <text evidence="12">The sequence shown here is derived from an EMBL/GenBank/DDBJ whole genome shotgun (WGS) entry which is preliminary data.</text>
</comment>
<feature type="domain" description="TMEM62 C-terminal" evidence="11">
    <location>
        <begin position="679"/>
        <end position="818"/>
    </location>
</feature>
<dbReference type="Gene3D" id="3.60.21.10">
    <property type="match status" value="1"/>
</dbReference>
<dbReference type="GO" id="GO:0006886">
    <property type="term" value="P:intracellular protein transport"/>
    <property type="evidence" value="ECO:0007669"/>
    <property type="project" value="InterPro"/>
</dbReference>
<dbReference type="InterPro" id="IPR004843">
    <property type="entry name" value="Calcineurin-like_PHP"/>
</dbReference>